<name>A0A327XZ26_9RHOB</name>
<sequence>MDTGTVTSSTATTASAASSAASKNPSTPVVSSDFETFLKMLTAQMQNQDPLDPLDSADYATQLATFSSVEQQVLTNDLLTDLTAALTNSSFKEMGAWIDRKVLADAPVYFNGNPVVMRPEYADGVNSAKLVVKNDSGAAVQTLALDMSDPMVAWAGLGSDGTQLASGTYSFSIQSYTDGVLKSESPAQVYNPVIEVRQVGDAIKLTLSDGSEVDAEEITAVR</sequence>
<dbReference type="InterPro" id="IPR005648">
    <property type="entry name" value="FlgD"/>
</dbReference>
<evidence type="ECO:0000256" key="2">
    <source>
        <dbReference type="ARBA" id="ARBA00016013"/>
    </source>
</evidence>
<feature type="compositionally biased region" description="Low complexity" evidence="6">
    <location>
        <begin position="7"/>
        <end position="22"/>
    </location>
</feature>
<evidence type="ECO:0000256" key="3">
    <source>
        <dbReference type="ARBA" id="ARBA00022795"/>
    </source>
</evidence>
<keyword evidence="8" id="KW-0969">Cilium</keyword>
<accession>A0A327XZ26</accession>
<dbReference type="Gene3D" id="2.60.40.4070">
    <property type="match status" value="1"/>
</dbReference>
<gene>
    <name evidence="8" type="ORF">ATI53_103111</name>
</gene>
<evidence type="ECO:0000256" key="6">
    <source>
        <dbReference type="SAM" id="MobiDB-lite"/>
    </source>
</evidence>
<evidence type="ECO:0000313" key="8">
    <source>
        <dbReference type="EMBL" id="RAK13983.1"/>
    </source>
</evidence>
<evidence type="ECO:0000259" key="7">
    <source>
        <dbReference type="Pfam" id="PF13860"/>
    </source>
</evidence>
<dbReference type="Pfam" id="PF13860">
    <property type="entry name" value="FlgD_ig"/>
    <property type="match status" value="1"/>
</dbReference>
<evidence type="ECO:0000256" key="1">
    <source>
        <dbReference type="ARBA" id="ARBA00010577"/>
    </source>
</evidence>
<proteinExistence type="inferred from homology"/>
<dbReference type="EMBL" id="QLMG01000031">
    <property type="protein sequence ID" value="RAK13983.1"/>
    <property type="molecule type" value="Genomic_DNA"/>
</dbReference>
<keyword evidence="9" id="KW-1185">Reference proteome</keyword>
<comment type="similarity">
    <text evidence="1 5">Belongs to the FlgD family.</text>
</comment>
<comment type="caution">
    <text evidence="8">The sequence shown here is derived from an EMBL/GenBank/DDBJ whole genome shotgun (WGS) entry which is preliminary data.</text>
</comment>
<dbReference type="Proteomes" id="UP000249165">
    <property type="component" value="Unassembled WGS sequence"/>
</dbReference>
<dbReference type="InterPro" id="IPR025965">
    <property type="entry name" value="FlgD/Vpr_Ig-like"/>
</dbReference>
<reference evidence="8 9" key="1">
    <citation type="submission" date="2018-06" db="EMBL/GenBank/DDBJ databases">
        <title>Genomic Encyclopedia of Archaeal and Bacterial Type Strains, Phase II (KMG-II): from individual species to whole genera.</title>
        <authorList>
            <person name="Goeker M."/>
        </authorList>
    </citation>
    <scope>NUCLEOTIDE SEQUENCE [LARGE SCALE GENOMIC DNA]</scope>
    <source>
        <strain evidence="8 9">DSM 22011</strain>
    </source>
</reference>
<evidence type="ECO:0000256" key="5">
    <source>
        <dbReference type="RuleBase" id="RU362076"/>
    </source>
</evidence>
<dbReference type="RefSeq" id="WP_111550767.1">
    <property type="nucleotide sequence ID" value="NZ_LIGK01000031.1"/>
</dbReference>
<dbReference type="OrthoDB" id="9785233at2"/>
<comment type="function">
    <text evidence="4 5">Required for flagellar hook formation. May act as a scaffolding protein.</text>
</comment>
<protein>
    <recommendedName>
        <fullName evidence="2 5">Basal-body rod modification protein FlgD</fullName>
    </recommendedName>
</protein>
<feature type="region of interest" description="Disordered" evidence="6">
    <location>
        <begin position="1"/>
        <end position="29"/>
    </location>
</feature>
<keyword evidence="3 5" id="KW-1005">Bacterial flagellum biogenesis</keyword>
<organism evidence="8 9">
    <name type="scientific">Salipiger aestuarii</name>
    <dbReference type="NCBI Taxonomy" id="568098"/>
    <lineage>
        <taxon>Bacteria</taxon>
        <taxon>Pseudomonadati</taxon>
        <taxon>Pseudomonadota</taxon>
        <taxon>Alphaproteobacteria</taxon>
        <taxon>Rhodobacterales</taxon>
        <taxon>Roseobacteraceae</taxon>
        <taxon>Salipiger</taxon>
    </lineage>
</organism>
<dbReference type="GO" id="GO:0044781">
    <property type="term" value="P:bacterial-type flagellum organization"/>
    <property type="evidence" value="ECO:0007669"/>
    <property type="project" value="UniProtKB-UniRule"/>
</dbReference>
<keyword evidence="8" id="KW-0966">Cell projection</keyword>
<feature type="domain" description="FlgD/Vpr Ig-like" evidence="7">
    <location>
        <begin position="113"/>
        <end position="178"/>
    </location>
</feature>
<evidence type="ECO:0000313" key="9">
    <source>
        <dbReference type="Proteomes" id="UP000249165"/>
    </source>
</evidence>
<dbReference type="AlphaFoldDB" id="A0A327XZ26"/>
<keyword evidence="8" id="KW-0282">Flagellum</keyword>
<dbReference type="Pfam" id="PF03963">
    <property type="entry name" value="FlgD"/>
    <property type="match status" value="1"/>
</dbReference>
<evidence type="ECO:0000256" key="4">
    <source>
        <dbReference type="ARBA" id="ARBA00024746"/>
    </source>
</evidence>
<dbReference type="Gene3D" id="2.30.30.910">
    <property type="match status" value="1"/>
</dbReference>